<dbReference type="Pfam" id="PF07681">
    <property type="entry name" value="DoxX"/>
    <property type="match status" value="1"/>
</dbReference>
<keyword evidence="3" id="KW-1003">Cell membrane</keyword>
<name>A0A366E6H9_9HYPH</name>
<evidence type="ECO:0000256" key="7">
    <source>
        <dbReference type="SAM" id="Phobius"/>
    </source>
</evidence>
<dbReference type="EMBL" id="QNRH01000002">
    <property type="protein sequence ID" value="RBO97970.1"/>
    <property type="molecule type" value="Genomic_DNA"/>
</dbReference>
<keyword evidence="9" id="KW-1185">Reference proteome</keyword>
<dbReference type="GO" id="GO:0005886">
    <property type="term" value="C:plasma membrane"/>
    <property type="evidence" value="ECO:0007669"/>
    <property type="project" value="UniProtKB-SubCell"/>
</dbReference>
<evidence type="ECO:0000313" key="8">
    <source>
        <dbReference type="EMBL" id="RBO97970.1"/>
    </source>
</evidence>
<feature type="transmembrane region" description="Helical" evidence="7">
    <location>
        <begin position="66"/>
        <end position="86"/>
    </location>
</feature>
<evidence type="ECO:0000256" key="3">
    <source>
        <dbReference type="ARBA" id="ARBA00022475"/>
    </source>
</evidence>
<dbReference type="InterPro" id="IPR032808">
    <property type="entry name" value="DoxX"/>
</dbReference>
<dbReference type="InterPro" id="IPR051907">
    <property type="entry name" value="DoxX-like_oxidoreductase"/>
</dbReference>
<keyword evidence="4 7" id="KW-0812">Transmembrane</keyword>
<evidence type="ECO:0000313" key="9">
    <source>
        <dbReference type="Proteomes" id="UP000252893"/>
    </source>
</evidence>
<accession>A0A366E6H9</accession>
<comment type="caution">
    <text evidence="8">The sequence shown here is derived from an EMBL/GenBank/DDBJ whole genome shotgun (WGS) entry which is preliminary data.</text>
</comment>
<dbReference type="PANTHER" id="PTHR33452">
    <property type="entry name" value="OXIDOREDUCTASE CATD-RELATED"/>
    <property type="match status" value="1"/>
</dbReference>
<comment type="subcellular location">
    <subcellularLocation>
        <location evidence="1">Cell membrane</location>
        <topology evidence="1">Multi-pass membrane protein</topology>
    </subcellularLocation>
</comment>
<evidence type="ECO:0000256" key="4">
    <source>
        <dbReference type="ARBA" id="ARBA00022692"/>
    </source>
</evidence>
<organism evidence="8 9">
    <name type="scientific">Pseudochrobactrum asaccharolyticum</name>
    <dbReference type="NCBI Taxonomy" id="354351"/>
    <lineage>
        <taxon>Bacteria</taxon>
        <taxon>Pseudomonadati</taxon>
        <taxon>Pseudomonadota</taxon>
        <taxon>Alphaproteobacteria</taxon>
        <taxon>Hyphomicrobiales</taxon>
        <taxon>Brucellaceae</taxon>
        <taxon>Pseudochrobactrum</taxon>
    </lineage>
</organism>
<dbReference type="Proteomes" id="UP000252893">
    <property type="component" value="Unassembled WGS sequence"/>
</dbReference>
<evidence type="ECO:0000256" key="2">
    <source>
        <dbReference type="ARBA" id="ARBA00006679"/>
    </source>
</evidence>
<comment type="similarity">
    <text evidence="2">Belongs to the DoxX family.</text>
</comment>
<evidence type="ECO:0000256" key="1">
    <source>
        <dbReference type="ARBA" id="ARBA00004651"/>
    </source>
</evidence>
<keyword evidence="6 7" id="KW-0472">Membrane</keyword>
<feature type="transmembrane region" description="Helical" evidence="7">
    <location>
        <begin position="116"/>
        <end position="139"/>
    </location>
</feature>
<evidence type="ECO:0000256" key="5">
    <source>
        <dbReference type="ARBA" id="ARBA00022989"/>
    </source>
</evidence>
<evidence type="ECO:0000256" key="6">
    <source>
        <dbReference type="ARBA" id="ARBA00023136"/>
    </source>
</evidence>
<keyword evidence="5 7" id="KW-1133">Transmembrane helix</keyword>
<reference evidence="8 9" key="1">
    <citation type="submission" date="2018-06" db="EMBL/GenBank/DDBJ databases">
        <title>Genomic Encyclopedia of Type Strains, Phase IV (KMG-IV): sequencing the most valuable type-strain genomes for metagenomic binning, comparative biology and taxonomic classification.</title>
        <authorList>
            <person name="Goeker M."/>
        </authorList>
    </citation>
    <scope>NUCLEOTIDE SEQUENCE [LARGE SCALE GENOMIC DNA]</scope>
    <source>
        <strain evidence="8 9">DSM 25619</strain>
    </source>
</reference>
<protein>
    <submittedName>
        <fullName evidence="8">Putative oxidoreductase</fullName>
    </submittedName>
</protein>
<proteinExistence type="inferred from homology"/>
<sequence length="147" mass="16327">MTDKHSQPSLILPFLAPLYARFHDLAYAVMRAASGGIMAFFGWEKLFNGDMPRDIELFQQLGLEPAVPLAYFTSILEFAGGIAIAIGLFTRPLAFMLFIQMIVILLLVMIPRGSGFQLSTVWFGVFMYLSVAGSGRLSLDRLLGKQF</sequence>
<gene>
    <name evidence="8" type="ORF">DFR47_102763</name>
</gene>
<dbReference type="OrthoDB" id="5398343at2"/>
<feature type="transmembrane region" description="Helical" evidence="7">
    <location>
        <begin position="93"/>
        <end position="110"/>
    </location>
</feature>
<dbReference type="PANTHER" id="PTHR33452:SF1">
    <property type="entry name" value="INNER MEMBRANE PROTEIN YPHA-RELATED"/>
    <property type="match status" value="1"/>
</dbReference>
<dbReference type="AlphaFoldDB" id="A0A366E6H9"/>
<dbReference type="RefSeq" id="WP_113943899.1">
    <property type="nucleotide sequence ID" value="NZ_JBHEEG010000002.1"/>
</dbReference>